<dbReference type="Pfam" id="PF08269">
    <property type="entry name" value="dCache_2"/>
    <property type="match status" value="1"/>
</dbReference>
<dbReference type="InterPro" id="IPR004010">
    <property type="entry name" value="Double_Cache_2"/>
</dbReference>
<keyword evidence="5 6" id="KW-0472">Membrane</keyword>
<accession>A4U069</accession>
<dbReference type="InterPro" id="IPR033480">
    <property type="entry name" value="sCache_2"/>
</dbReference>
<dbReference type="GO" id="GO:0016301">
    <property type="term" value="F:kinase activity"/>
    <property type="evidence" value="ECO:0007669"/>
    <property type="project" value="UniProtKB-KW"/>
</dbReference>
<evidence type="ECO:0000256" key="4">
    <source>
        <dbReference type="ARBA" id="ARBA00022989"/>
    </source>
</evidence>
<sequence>MVREVTMAEAPAPPRNIRVPLLALVLLVCAQATWLIGEFGAERSASLQRQAMAPGNELITLLRHETESAQRHLAIVQSQAEVVLKERVRQRVDEAVAIAQAIHDQAAGTMPQAAIKALVREALRSPRFFSGRGYYFIDDMDGNCILLPTVPRLEGTSLMNNRDDAGRYIMRELIRAVSGPGDAGYVRYSWYPPNVTDRMDDKVAYARQFKPFGWLIGTGDYVSAVEDGLKADALERLRAVRLSRAGHLVVLDQNGVIKLFPDAPNLEGTRLENLTDGAEATALRAIRAIAVSGGGGTSFTMAVSDTGRQQTWFAWAQSEPTFNWVVGAMAAAGEETEVAESGLWRSLGRFVLPLVMLVVVAVWIMIILSDRQREKQT</sequence>
<keyword evidence="8" id="KW-0808">Transferase</keyword>
<organism evidence="8">
    <name type="scientific">Magnetospirillum gryphiswaldense</name>
    <dbReference type="NCBI Taxonomy" id="55518"/>
    <lineage>
        <taxon>Bacteria</taxon>
        <taxon>Pseudomonadati</taxon>
        <taxon>Pseudomonadota</taxon>
        <taxon>Alphaproteobacteria</taxon>
        <taxon>Rhodospirillales</taxon>
        <taxon>Rhodospirillaceae</taxon>
        <taxon>Magnetospirillum</taxon>
    </lineage>
</organism>
<evidence type="ECO:0000256" key="5">
    <source>
        <dbReference type="ARBA" id="ARBA00023136"/>
    </source>
</evidence>
<evidence type="ECO:0000256" key="2">
    <source>
        <dbReference type="ARBA" id="ARBA00022475"/>
    </source>
</evidence>
<keyword evidence="2" id="KW-1003">Cell membrane</keyword>
<dbReference type="Gene3D" id="3.30.450.20">
    <property type="entry name" value="PAS domain"/>
    <property type="match status" value="2"/>
</dbReference>
<name>A4U069_9PROT</name>
<keyword evidence="8" id="KW-0418">Kinase</keyword>
<keyword evidence="4 6" id="KW-1133">Transmembrane helix</keyword>
<dbReference type="SMART" id="SM01049">
    <property type="entry name" value="Cache_2"/>
    <property type="match status" value="1"/>
</dbReference>
<protein>
    <submittedName>
        <fullName evidence="8">Histidine kinase, HAMP region:Bacterial chemotaxis sensory transducer</fullName>
    </submittedName>
</protein>
<gene>
    <name evidence="8" type="ORF">MGR_1364</name>
</gene>
<feature type="transmembrane region" description="Helical" evidence="6">
    <location>
        <begin position="350"/>
        <end position="368"/>
    </location>
</feature>
<comment type="subcellular location">
    <subcellularLocation>
        <location evidence="1">Cell membrane</location>
        <topology evidence="1">Multi-pass membrane protein</topology>
    </subcellularLocation>
</comment>
<evidence type="ECO:0000256" key="1">
    <source>
        <dbReference type="ARBA" id="ARBA00004651"/>
    </source>
</evidence>
<evidence type="ECO:0000256" key="6">
    <source>
        <dbReference type="SAM" id="Phobius"/>
    </source>
</evidence>
<reference evidence="8" key="1">
    <citation type="journal article" date="2007" name="J. Bacteriol.">
        <title>Comparative genome analysis of four magnetotactic bacteria reveals a complex set of group-specific genes implicated in magnetosome biomineralization and function.</title>
        <authorList>
            <person name="Richter M."/>
            <person name="Kube M."/>
            <person name="Bazylinski D.A."/>
            <person name="Lombardot T."/>
            <person name="Gloeckner F.O."/>
            <person name="Reinhardt R."/>
            <person name="Schueler D."/>
        </authorList>
    </citation>
    <scope>NUCLEOTIDE SEQUENCE</scope>
    <source>
        <strain evidence="8">MSR-1</strain>
    </source>
</reference>
<keyword evidence="3 6" id="KW-0812">Transmembrane</keyword>
<evidence type="ECO:0000256" key="3">
    <source>
        <dbReference type="ARBA" id="ARBA00022692"/>
    </source>
</evidence>
<dbReference type="GO" id="GO:0005886">
    <property type="term" value="C:plasma membrane"/>
    <property type="evidence" value="ECO:0007669"/>
    <property type="project" value="UniProtKB-SubCell"/>
</dbReference>
<evidence type="ECO:0000313" key="8">
    <source>
        <dbReference type="EMBL" id="CAM76276.1"/>
    </source>
</evidence>
<dbReference type="AlphaFoldDB" id="A4U069"/>
<proteinExistence type="predicted"/>
<dbReference type="EMBL" id="CU459003">
    <property type="protein sequence ID" value="CAM76276.1"/>
    <property type="molecule type" value="Genomic_DNA"/>
</dbReference>
<evidence type="ECO:0000259" key="7">
    <source>
        <dbReference type="SMART" id="SM01049"/>
    </source>
</evidence>
<feature type="domain" description="Single Cache" evidence="7">
    <location>
        <begin position="77"/>
        <end position="171"/>
    </location>
</feature>